<reference evidence="2 3" key="1">
    <citation type="journal article" date="2003" name="PLoS Biol.">
        <title>The genome sequence of Caenorhabditis briggsae: a platform for comparative genomics.</title>
        <authorList>
            <person name="Stein L.D."/>
            <person name="Bao Z."/>
            <person name="Blasiar D."/>
            <person name="Blumenthal T."/>
            <person name="Brent M.R."/>
            <person name="Chen N."/>
            <person name="Chinwalla A."/>
            <person name="Clarke L."/>
            <person name="Clee C."/>
            <person name="Coghlan A."/>
            <person name="Coulson A."/>
            <person name="D'Eustachio P."/>
            <person name="Fitch D.H."/>
            <person name="Fulton L.A."/>
            <person name="Fulton R.E."/>
            <person name="Griffiths-Jones S."/>
            <person name="Harris T.W."/>
            <person name="Hillier L.W."/>
            <person name="Kamath R."/>
            <person name="Kuwabara P.E."/>
            <person name="Mardis E.R."/>
            <person name="Marra M.A."/>
            <person name="Miner T.L."/>
            <person name="Minx P."/>
            <person name="Mullikin J.C."/>
            <person name="Plumb R.W."/>
            <person name="Rogers J."/>
            <person name="Schein J.E."/>
            <person name="Sohrmann M."/>
            <person name="Spieth J."/>
            <person name="Stajich J.E."/>
            <person name="Wei C."/>
            <person name="Willey D."/>
            <person name="Wilson R.K."/>
            <person name="Durbin R."/>
            <person name="Waterston R.H."/>
        </authorList>
    </citation>
    <scope>NUCLEOTIDE SEQUENCE [LARGE SCALE GENOMIC DNA]</scope>
    <source>
        <strain evidence="2 3">AF16</strain>
    </source>
</reference>
<dbReference type="EMBL" id="HE601268">
    <property type="protein sequence ID" value="CAP30964.2"/>
    <property type="molecule type" value="Genomic_DNA"/>
</dbReference>
<evidence type="ECO:0000313" key="2">
    <source>
        <dbReference type="EMBL" id="CAP30964.2"/>
    </source>
</evidence>
<reference evidence="2 3" key="2">
    <citation type="journal article" date="2011" name="PLoS Genet.">
        <title>Caenorhabditis briggsae recombinant inbred line genotypes reveal inter-strain incompatibility and the evolution of recombination.</title>
        <authorList>
            <person name="Ross J.A."/>
            <person name="Koboldt D.C."/>
            <person name="Staisch J.E."/>
            <person name="Chamberlin H.M."/>
            <person name="Gupta B.P."/>
            <person name="Miller R.D."/>
            <person name="Baird S.E."/>
            <person name="Haag E.S."/>
        </authorList>
    </citation>
    <scope>NUCLEOTIDE SEQUENCE [LARGE SCALE GENOMIC DNA]</scope>
    <source>
        <strain evidence="2 3">AF16</strain>
    </source>
</reference>
<accession>A8XE92</accession>
<gene>
    <name evidence="2 4" type="ORF">CBG11895</name>
    <name evidence="2" type="ORF">CBG_11895</name>
</gene>
<keyword evidence="3" id="KW-1185">Reference proteome</keyword>
<dbReference type="WormBase" id="CBG11895">
    <property type="protein sequence ID" value="CBP30292"/>
    <property type="gene ID" value="WBGene00032932"/>
</dbReference>
<dbReference type="InParanoid" id="A8XE92"/>
<dbReference type="Proteomes" id="UP000008549">
    <property type="component" value="Unassembled WGS sequence"/>
</dbReference>
<sequence length="37" mass="4269">MIIQKPPSLAEMLEDLKFDDEEMKEAAESADEEPMQE</sequence>
<dbReference type="RefSeq" id="XP_002638698.2">
    <property type="nucleotide sequence ID" value="XM_002638652.2"/>
</dbReference>
<proteinExistence type="predicted"/>
<dbReference type="CTD" id="8580694"/>
<feature type="region of interest" description="Disordered" evidence="1">
    <location>
        <begin position="18"/>
        <end position="37"/>
    </location>
</feature>
<evidence type="ECO:0000313" key="4">
    <source>
        <dbReference type="WormBase" id="CBG11895"/>
    </source>
</evidence>
<organism evidence="2 3">
    <name type="scientific">Caenorhabditis briggsae</name>
    <dbReference type="NCBI Taxonomy" id="6238"/>
    <lineage>
        <taxon>Eukaryota</taxon>
        <taxon>Metazoa</taxon>
        <taxon>Ecdysozoa</taxon>
        <taxon>Nematoda</taxon>
        <taxon>Chromadorea</taxon>
        <taxon>Rhabditida</taxon>
        <taxon>Rhabditina</taxon>
        <taxon>Rhabditomorpha</taxon>
        <taxon>Rhabditoidea</taxon>
        <taxon>Rhabditidae</taxon>
        <taxon>Peloderinae</taxon>
        <taxon>Caenorhabditis</taxon>
    </lineage>
</organism>
<name>A8XE92_CAEBR</name>
<dbReference type="HOGENOM" id="CLU_3351567_0_0_1"/>
<evidence type="ECO:0000313" key="3">
    <source>
        <dbReference type="Proteomes" id="UP000008549"/>
    </source>
</evidence>
<dbReference type="KEGG" id="cbr:CBG_11895"/>
<evidence type="ECO:0000256" key="1">
    <source>
        <dbReference type="SAM" id="MobiDB-lite"/>
    </source>
</evidence>
<protein>
    <submittedName>
        <fullName evidence="2">Protein CBG11895</fullName>
    </submittedName>
</protein>
<dbReference type="GeneID" id="8580694"/>
<dbReference type="AlphaFoldDB" id="A8XE92"/>